<dbReference type="Proteomes" id="UP000291117">
    <property type="component" value="Unassembled WGS sequence"/>
</dbReference>
<organism evidence="1 2">
    <name type="scientific">Pedobacter hiemivivus</name>
    <dbReference type="NCBI Taxonomy" id="2530454"/>
    <lineage>
        <taxon>Bacteria</taxon>
        <taxon>Pseudomonadati</taxon>
        <taxon>Bacteroidota</taxon>
        <taxon>Sphingobacteriia</taxon>
        <taxon>Sphingobacteriales</taxon>
        <taxon>Sphingobacteriaceae</taxon>
        <taxon>Pedobacter</taxon>
    </lineage>
</organism>
<dbReference type="OrthoDB" id="713555at2"/>
<comment type="caution">
    <text evidence="1">The sequence shown here is derived from an EMBL/GenBank/DDBJ whole genome shotgun (WGS) entry which is preliminary data.</text>
</comment>
<sequence>MIPEHFKQTTSLDIKVFGLPVQVNYTFYWPEYKGKDQADPLVSHIEYCSDFHIISETGYRSHFFHTELLKDTAYSSIEELVIGIGECLAIENGYKPPAPGHQMSLF</sequence>
<proteinExistence type="predicted"/>
<protein>
    <submittedName>
        <fullName evidence="1">Uncharacterized protein</fullName>
    </submittedName>
</protein>
<evidence type="ECO:0000313" key="2">
    <source>
        <dbReference type="Proteomes" id="UP000291117"/>
    </source>
</evidence>
<keyword evidence="2" id="KW-1185">Reference proteome</keyword>
<name>A0A4R0N889_9SPHI</name>
<dbReference type="EMBL" id="SJSM01000010">
    <property type="protein sequence ID" value="TCC94982.1"/>
    <property type="molecule type" value="Genomic_DNA"/>
</dbReference>
<gene>
    <name evidence="1" type="ORF">EZ444_15845</name>
</gene>
<dbReference type="AlphaFoldDB" id="A0A4R0N889"/>
<dbReference type="RefSeq" id="WP_131610130.1">
    <property type="nucleotide sequence ID" value="NZ_SJSM01000010.1"/>
</dbReference>
<evidence type="ECO:0000313" key="1">
    <source>
        <dbReference type="EMBL" id="TCC94982.1"/>
    </source>
</evidence>
<reference evidence="1 2" key="1">
    <citation type="submission" date="2019-02" db="EMBL/GenBank/DDBJ databases">
        <title>Pedobacter sp. RP-3-8 sp. nov., isolated from Arctic soil.</title>
        <authorList>
            <person name="Dahal R.H."/>
        </authorList>
    </citation>
    <scope>NUCLEOTIDE SEQUENCE [LARGE SCALE GENOMIC DNA]</scope>
    <source>
        <strain evidence="1 2">RP-3-8</strain>
    </source>
</reference>
<accession>A0A4R0N889</accession>